<evidence type="ECO:0000256" key="9">
    <source>
        <dbReference type="ARBA" id="ARBA00023004"/>
    </source>
</evidence>
<dbReference type="GO" id="GO:0005506">
    <property type="term" value="F:iron ion binding"/>
    <property type="evidence" value="ECO:0007669"/>
    <property type="project" value="InterPro"/>
</dbReference>
<keyword evidence="13" id="KW-1185">Reference proteome</keyword>
<sequence>MIATFQDMFGAGSETSTSTIDWAMVEMVRNPRIMKKAQAE</sequence>
<dbReference type="AlphaFoldDB" id="A0A392TVQ7"/>
<comment type="subcellular location">
    <subcellularLocation>
        <location evidence="2">Membrane</location>
        <topology evidence="2">Single-pass membrane protein</topology>
    </subcellularLocation>
</comment>
<keyword evidence="7" id="KW-1133">Transmembrane helix</keyword>
<proteinExistence type="inferred from homology"/>
<dbReference type="Gene3D" id="1.10.630.10">
    <property type="entry name" value="Cytochrome P450"/>
    <property type="match status" value="1"/>
</dbReference>
<protein>
    <submittedName>
        <fullName evidence="12">Cytochrome P450</fullName>
    </submittedName>
</protein>
<comment type="caution">
    <text evidence="12">The sequence shown here is derived from an EMBL/GenBank/DDBJ whole genome shotgun (WGS) entry which is preliminary data.</text>
</comment>
<evidence type="ECO:0000256" key="6">
    <source>
        <dbReference type="ARBA" id="ARBA00022723"/>
    </source>
</evidence>
<evidence type="ECO:0000256" key="2">
    <source>
        <dbReference type="ARBA" id="ARBA00004167"/>
    </source>
</evidence>
<reference evidence="12 13" key="1">
    <citation type="journal article" date="2018" name="Front. Plant Sci.">
        <title>Red Clover (Trifolium pratense) and Zigzag Clover (T. medium) - A Picture of Genomic Similarities and Differences.</title>
        <authorList>
            <person name="Dluhosova J."/>
            <person name="Istvanek J."/>
            <person name="Nedelnik J."/>
            <person name="Repkova J."/>
        </authorList>
    </citation>
    <scope>NUCLEOTIDE SEQUENCE [LARGE SCALE GENOMIC DNA]</scope>
    <source>
        <strain evidence="13">cv. 10/8</strain>
        <tissue evidence="12">Leaf</tissue>
    </source>
</reference>
<dbReference type="Proteomes" id="UP000265520">
    <property type="component" value="Unassembled WGS sequence"/>
</dbReference>
<evidence type="ECO:0000256" key="1">
    <source>
        <dbReference type="ARBA" id="ARBA00001971"/>
    </source>
</evidence>
<keyword evidence="4" id="KW-0349">Heme</keyword>
<keyword evidence="9" id="KW-0408">Iron</keyword>
<dbReference type="GO" id="GO:0016020">
    <property type="term" value="C:membrane"/>
    <property type="evidence" value="ECO:0007669"/>
    <property type="project" value="UniProtKB-SubCell"/>
</dbReference>
<keyword evidence="5" id="KW-0812">Transmembrane</keyword>
<organism evidence="12 13">
    <name type="scientific">Trifolium medium</name>
    <dbReference type="NCBI Taxonomy" id="97028"/>
    <lineage>
        <taxon>Eukaryota</taxon>
        <taxon>Viridiplantae</taxon>
        <taxon>Streptophyta</taxon>
        <taxon>Embryophyta</taxon>
        <taxon>Tracheophyta</taxon>
        <taxon>Spermatophyta</taxon>
        <taxon>Magnoliopsida</taxon>
        <taxon>eudicotyledons</taxon>
        <taxon>Gunneridae</taxon>
        <taxon>Pentapetalae</taxon>
        <taxon>rosids</taxon>
        <taxon>fabids</taxon>
        <taxon>Fabales</taxon>
        <taxon>Fabaceae</taxon>
        <taxon>Papilionoideae</taxon>
        <taxon>50 kb inversion clade</taxon>
        <taxon>NPAAA clade</taxon>
        <taxon>Hologalegina</taxon>
        <taxon>IRL clade</taxon>
        <taxon>Trifolieae</taxon>
        <taxon>Trifolium</taxon>
    </lineage>
</organism>
<dbReference type="Pfam" id="PF00067">
    <property type="entry name" value="p450"/>
    <property type="match status" value="1"/>
</dbReference>
<dbReference type="InterPro" id="IPR036396">
    <property type="entry name" value="Cyt_P450_sf"/>
</dbReference>
<evidence type="ECO:0000313" key="13">
    <source>
        <dbReference type="Proteomes" id="UP000265520"/>
    </source>
</evidence>
<comment type="cofactor">
    <cofactor evidence="1">
        <name>heme</name>
        <dbReference type="ChEBI" id="CHEBI:30413"/>
    </cofactor>
</comment>
<dbReference type="SUPFAM" id="SSF48264">
    <property type="entry name" value="Cytochrome P450"/>
    <property type="match status" value="1"/>
</dbReference>
<dbReference type="PANTHER" id="PTHR47953:SF19">
    <property type="entry name" value="OS06G0641600 PROTEIN"/>
    <property type="match status" value="1"/>
</dbReference>
<dbReference type="GO" id="GO:0020037">
    <property type="term" value="F:heme binding"/>
    <property type="evidence" value="ECO:0007669"/>
    <property type="project" value="InterPro"/>
</dbReference>
<evidence type="ECO:0000313" key="12">
    <source>
        <dbReference type="EMBL" id="MCI65251.1"/>
    </source>
</evidence>
<keyword evidence="8" id="KW-0560">Oxidoreductase</keyword>
<evidence type="ECO:0000256" key="4">
    <source>
        <dbReference type="ARBA" id="ARBA00022617"/>
    </source>
</evidence>
<dbReference type="GO" id="GO:0016705">
    <property type="term" value="F:oxidoreductase activity, acting on paired donors, with incorporation or reduction of molecular oxygen"/>
    <property type="evidence" value="ECO:0007669"/>
    <property type="project" value="InterPro"/>
</dbReference>
<keyword evidence="6" id="KW-0479">Metal-binding</keyword>
<feature type="non-terminal residue" evidence="12">
    <location>
        <position position="40"/>
    </location>
</feature>
<evidence type="ECO:0000256" key="8">
    <source>
        <dbReference type="ARBA" id="ARBA00023002"/>
    </source>
</evidence>
<accession>A0A392TVQ7</accession>
<evidence type="ECO:0000256" key="7">
    <source>
        <dbReference type="ARBA" id="ARBA00022989"/>
    </source>
</evidence>
<comment type="similarity">
    <text evidence="3">Belongs to the cytochrome P450 family.</text>
</comment>
<dbReference type="InterPro" id="IPR052306">
    <property type="entry name" value="CYP450_71D"/>
</dbReference>
<dbReference type="PANTHER" id="PTHR47953">
    <property type="entry name" value="OS08G0105600 PROTEIN"/>
    <property type="match status" value="1"/>
</dbReference>
<evidence type="ECO:0000256" key="11">
    <source>
        <dbReference type="ARBA" id="ARBA00023136"/>
    </source>
</evidence>
<keyword evidence="11" id="KW-0472">Membrane</keyword>
<evidence type="ECO:0000256" key="3">
    <source>
        <dbReference type="ARBA" id="ARBA00010617"/>
    </source>
</evidence>
<dbReference type="EMBL" id="LXQA010672301">
    <property type="protein sequence ID" value="MCI65251.1"/>
    <property type="molecule type" value="Genomic_DNA"/>
</dbReference>
<evidence type="ECO:0000256" key="10">
    <source>
        <dbReference type="ARBA" id="ARBA00023033"/>
    </source>
</evidence>
<dbReference type="GO" id="GO:0004497">
    <property type="term" value="F:monooxygenase activity"/>
    <property type="evidence" value="ECO:0007669"/>
    <property type="project" value="UniProtKB-KW"/>
</dbReference>
<evidence type="ECO:0000256" key="5">
    <source>
        <dbReference type="ARBA" id="ARBA00022692"/>
    </source>
</evidence>
<keyword evidence="10" id="KW-0503">Monooxygenase</keyword>
<dbReference type="InterPro" id="IPR001128">
    <property type="entry name" value="Cyt_P450"/>
</dbReference>
<name>A0A392TVQ7_9FABA</name>